<name>A0A0R1H4Q4_9LACO</name>
<evidence type="ECO:0000256" key="5">
    <source>
        <dbReference type="ARBA" id="ARBA00022723"/>
    </source>
</evidence>
<keyword evidence="5 15" id="KW-0479">Metal-binding</keyword>
<feature type="transmembrane region" description="Helical" evidence="15">
    <location>
        <begin position="76"/>
        <end position="95"/>
    </location>
</feature>
<comment type="catalytic activity">
    <reaction evidence="14">
        <text>Cu(+)(in) + ATP + H2O = Cu(+)(out) + ADP + phosphate + H(+)</text>
        <dbReference type="Rhea" id="RHEA:25792"/>
        <dbReference type="ChEBI" id="CHEBI:15377"/>
        <dbReference type="ChEBI" id="CHEBI:15378"/>
        <dbReference type="ChEBI" id="CHEBI:30616"/>
        <dbReference type="ChEBI" id="CHEBI:43474"/>
        <dbReference type="ChEBI" id="CHEBI:49552"/>
        <dbReference type="ChEBI" id="CHEBI:456216"/>
        <dbReference type="EC" id="7.2.2.8"/>
    </reaction>
</comment>
<dbReference type="GO" id="GO:0005886">
    <property type="term" value="C:plasma membrane"/>
    <property type="evidence" value="ECO:0007669"/>
    <property type="project" value="UniProtKB-SubCell"/>
</dbReference>
<dbReference type="GO" id="GO:0005507">
    <property type="term" value="F:copper ion binding"/>
    <property type="evidence" value="ECO:0007669"/>
    <property type="project" value="TreeGrafter"/>
</dbReference>
<dbReference type="Pfam" id="PF00702">
    <property type="entry name" value="Hydrolase"/>
    <property type="match status" value="1"/>
</dbReference>
<dbReference type="InterPro" id="IPR027256">
    <property type="entry name" value="P-typ_ATPase_IB"/>
</dbReference>
<dbReference type="SFLD" id="SFLDS00003">
    <property type="entry name" value="Haloacid_Dehalogenase"/>
    <property type="match status" value="1"/>
</dbReference>
<evidence type="ECO:0000256" key="12">
    <source>
        <dbReference type="ARBA" id="ARBA00023065"/>
    </source>
</evidence>
<keyword evidence="12" id="KW-0406">Ion transport</keyword>
<dbReference type="SFLD" id="SFLDG00002">
    <property type="entry name" value="C1.7:_P-type_atpase_like"/>
    <property type="match status" value="1"/>
</dbReference>
<dbReference type="InterPro" id="IPR008250">
    <property type="entry name" value="ATPase_P-typ_transduc_dom_A_sf"/>
</dbReference>
<feature type="transmembrane region" description="Helical" evidence="15">
    <location>
        <begin position="45"/>
        <end position="64"/>
    </location>
</feature>
<dbReference type="EC" id="7.2.2.8" evidence="3"/>
<organism evidence="17 18">
    <name type="scientific">Amylolactobacillus amylotrophicus DSM 20534</name>
    <dbReference type="NCBI Taxonomy" id="1423722"/>
    <lineage>
        <taxon>Bacteria</taxon>
        <taxon>Bacillati</taxon>
        <taxon>Bacillota</taxon>
        <taxon>Bacilli</taxon>
        <taxon>Lactobacillales</taxon>
        <taxon>Lactobacillaceae</taxon>
        <taxon>Amylolactobacillus</taxon>
    </lineage>
</organism>
<feature type="transmembrane region" description="Helical" evidence="15">
    <location>
        <begin position="635"/>
        <end position="658"/>
    </location>
</feature>
<dbReference type="NCBIfam" id="TIGR01511">
    <property type="entry name" value="ATPase-IB1_Cu"/>
    <property type="match status" value="1"/>
</dbReference>
<dbReference type="InterPro" id="IPR001757">
    <property type="entry name" value="P_typ_ATPase"/>
</dbReference>
<dbReference type="InterPro" id="IPR059000">
    <property type="entry name" value="ATPase_P-type_domA"/>
</dbReference>
<dbReference type="PANTHER" id="PTHR43520:SF8">
    <property type="entry name" value="P-TYPE CU(+) TRANSPORTER"/>
    <property type="match status" value="1"/>
</dbReference>
<evidence type="ECO:0000256" key="7">
    <source>
        <dbReference type="ARBA" id="ARBA00022796"/>
    </source>
</evidence>
<keyword evidence="13 15" id="KW-0472">Membrane</keyword>
<comment type="subcellular location">
    <subcellularLocation>
        <location evidence="1">Cell membrane</location>
        <topology evidence="1">Multi-pass membrane protein</topology>
    </subcellularLocation>
</comment>
<dbReference type="CDD" id="cd07552">
    <property type="entry name" value="P-type_ATPase_Cu-like"/>
    <property type="match status" value="1"/>
</dbReference>
<dbReference type="Gene3D" id="3.40.1110.10">
    <property type="entry name" value="Calcium-transporting ATPase, cytoplasmic domain N"/>
    <property type="match status" value="1"/>
</dbReference>
<keyword evidence="15" id="KW-1003">Cell membrane</keyword>
<feature type="transmembrane region" description="Helical" evidence="15">
    <location>
        <begin position="323"/>
        <end position="347"/>
    </location>
</feature>
<protein>
    <recommendedName>
        <fullName evidence="3">P-type Cu(+) transporter</fullName>
        <ecNumber evidence="3">7.2.2.8</ecNumber>
    </recommendedName>
</protein>
<dbReference type="PANTHER" id="PTHR43520">
    <property type="entry name" value="ATP7, ISOFORM B"/>
    <property type="match status" value="1"/>
</dbReference>
<evidence type="ECO:0000313" key="18">
    <source>
        <dbReference type="Proteomes" id="UP000050909"/>
    </source>
</evidence>
<dbReference type="NCBIfam" id="TIGR01494">
    <property type="entry name" value="ATPase_P-type"/>
    <property type="match status" value="1"/>
</dbReference>
<dbReference type="InterPro" id="IPR044492">
    <property type="entry name" value="P_typ_ATPase_HD_dom"/>
</dbReference>
<dbReference type="InterPro" id="IPR023298">
    <property type="entry name" value="ATPase_P-typ_TM_dom_sf"/>
</dbReference>
<dbReference type="NCBIfam" id="TIGR01525">
    <property type="entry name" value="ATPase-IB_hvy"/>
    <property type="match status" value="1"/>
</dbReference>
<dbReference type="InterPro" id="IPR023299">
    <property type="entry name" value="ATPase_P-typ_cyto_dom_N"/>
</dbReference>
<feature type="transmembrane region" description="Helical" evidence="15">
    <location>
        <begin position="141"/>
        <end position="160"/>
    </location>
</feature>
<dbReference type="InterPro" id="IPR036412">
    <property type="entry name" value="HAD-like_sf"/>
</dbReference>
<dbReference type="Gene3D" id="3.40.50.1000">
    <property type="entry name" value="HAD superfamily/HAD-like"/>
    <property type="match status" value="1"/>
</dbReference>
<feature type="domain" description="P-type ATPase A" evidence="16">
    <location>
        <begin position="178"/>
        <end position="278"/>
    </location>
</feature>
<comment type="similarity">
    <text evidence="2 15">Belongs to the cation transport ATPase (P-type) (TC 3.A.3) family. Type IB subfamily.</text>
</comment>
<evidence type="ECO:0000256" key="15">
    <source>
        <dbReference type="RuleBase" id="RU362081"/>
    </source>
</evidence>
<evidence type="ECO:0000256" key="10">
    <source>
        <dbReference type="ARBA" id="ARBA00022989"/>
    </source>
</evidence>
<keyword evidence="8 15" id="KW-0067">ATP-binding</keyword>
<comment type="caution">
    <text evidence="17">The sequence shown here is derived from an EMBL/GenBank/DDBJ whole genome shotgun (WGS) entry which is preliminary data.</text>
</comment>
<dbReference type="Pfam" id="PF00122">
    <property type="entry name" value="E1-E2_ATPase"/>
    <property type="match status" value="1"/>
</dbReference>
<keyword evidence="4 15" id="KW-0812">Transmembrane</keyword>
<gene>
    <name evidence="17" type="ORF">FC62_GL000528</name>
</gene>
<keyword evidence="12" id="KW-0813">Transport</keyword>
<keyword evidence="6 15" id="KW-0547">Nucleotide-binding</keyword>
<dbReference type="EMBL" id="AZCV01000001">
    <property type="protein sequence ID" value="KRK38836.1"/>
    <property type="molecule type" value="Genomic_DNA"/>
</dbReference>
<evidence type="ECO:0000256" key="14">
    <source>
        <dbReference type="ARBA" id="ARBA00049289"/>
    </source>
</evidence>
<dbReference type="GO" id="GO:0043682">
    <property type="term" value="F:P-type divalent copper transporter activity"/>
    <property type="evidence" value="ECO:0007669"/>
    <property type="project" value="TreeGrafter"/>
</dbReference>
<keyword evidence="18" id="KW-1185">Reference proteome</keyword>
<evidence type="ECO:0000256" key="11">
    <source>
        <dbReference type="ARBA" id="ARBA00023008"/>
    </source>
</evidence>
<dbReference type="Proteomes" id="UP000050909">
    <property type="component" value="Unassembled WGS sequence"/>
</dbReference>
<evidence type="ECO:0000256" key="3">
    <source>
        <dbReference type="ARBA" id="ARBA00012517"/>
    </source>
</evidence>
<evidence type="ECO:0000256" key="6">
    <source>
        <dbReference type="ARBA" id="ARBA00022741"/>
    </source>
</evidence>
<dbReference type="AlphaFoldDB" id="A0A0R1H4Q4"/>
<dbReference type="PRINTS" id="PR00943">
    <property type="entry name" value="CUATPASE"/>
</dbReference>
<evidence type="ECO:0000256" key="1">
    <source>
        <dbReference type="ARBA" id="ARBA00004651"/>
    </source>
</evidence>
<proteinExistence type="inferred from homology"/>
<accession>A0A0R1H4Q4</accession>
<dbReference type="PROSITE" id="PS00154">
    <property type="entry name" value="ATPASE_E1_E2"/>
    <property type="match status" value="1"/>
</dbReference>
<keyword evidence="7" id="KW-0187">Copper transport</keyword>
<dbReference type="PATRIC" id="fig|1423722.3.peg.537"/>
<dbReference type="GO" id="GO:0140581">
    <property type="term" value="F:P-type monovalent copper transporter activity"/>
    <property type="evidence" value="ECO:0007669"/>
    <property type="project" value="UniProtKB-EC"/>
</dbReference>
<sequence>MKMDHDHMEHEQMDHSMMNHGGMDHSHMHHGMSGMEHIGNLKLKVVVSFILGIPILLMAPMMGAELPFQFTFTGSSWVVLALSTILFFYGGWPFIGGAYEELKQKKPAMMTLIAMGISVAYFYSVYAVINNDLLGRHPHVMDFFFELASLIIIMLLGHWIEMNSVMKAGSALDQLSKLVPDVAHVLHEDNQIHDMPVASLQQEMTVLVRAGESIPADGVIEDGSSHVDESLVTGESRKVAKQIGDQVIGGTINGDGTLTIKVTQEQGKGFLAQVSELVMNAQSAKSRAENLANKVAGWLFYAALTVGIVAFLIWLPTSGLSKAASILVTVLVIACPHALGLAIPLVVSRSTSIAAMKGLLIRDRDSLENAQKIEYVLMDKTGTLTEGVFEVTAIKSLTDNMSKDEVSALFAGLEQNSSHPIAQSIVDYVAAKGITATKFTDVETVKGVGMQGTYEGTKYMIVNRKYLEQNQINFAQVEYDQLAGQGLSVSFLIAQNEVLGIIGVGDKIKESTKAFIKQLKNRNLIPVMLTGDNATAAKIVADQIGVTEFKAELLPDDKQKIVAQYQAAGHRVMMVGDGVNDAPALALADIGVAIGAGTDVAIDAADVILVKSNPTDILNFLDLAKATNKKMVENLWWGAGYNILALPLAAGVLAPIGFILNPAVGAVLMSLSTVIVAVNAMALKVKTNN</sequence>
<dbReference type="GO" id="GO:0016887">
    <property type="term" value="F:ATP hydrolysis activity"/>
    <property type="evidence" value="ECO:0007669"/>
    <property type="project" value="InterPro"/>
</dbReference>
<evidence type="ECO:0000259" key="16">
    <source>
        <dbReference type="Pfam" id="PF00122"/>
    </source>
</evidence>
<keyword evidence="9" id="KW-1278">Translocase</keyword>
<dbReference type="SUPFAM" id="SSF81653">
    <property type="entry name" value="Calcium ATPase, transduction domain A"/>
    <property type="match status" value="1"/>
</dbReference>
<feature type="transmembrane region" description="Helical" evidence="15">
    <location>
        <begin position="107"/>
        <end position="129"/>
    </location>
</feature>
<keyword evidence="11" id="KW-0186">Copper</keyword>
<evidence type="ECO:0000256" key="2">
    <source>
        <dbReference type="ARBA" id="ARBA00006024"/>
    </source>
</evidence>
<feature type="transmembrane region" description="Helical" evidence="15">
    <location>
        <begin position="664"/>
        <end position="683"/>
    </location>
</feature>
<dbReference type="FunFam" id="2.70.150.10:FF:000002">
    <property type="entry name" value="Copper-transporting ATPase 1, putative"/>
    <property type="match status" value="1"/>
</dbReference>
<feature type="transmembrane region" description="Helical" evidence="15">
    <location>
        <begin position="295"/>
        <end position="317"/>
    </location>
</feature>
<evidence type="ECO:0000256" key="4">
    <source>
        <dbReference type="ARBA" id="ARBA00022692"/>
    </source>
</evidence>
<keyword evidence="10 15" id="KW-1133">Transmembrane helix</keyword>
<dbReference type="SUPFAM" id="SSF56784">
    <property type="entry name" value="HAD-like"/>
    <property type="match status" value="1"/>
</dbReference>
<evidence type="ECO:0000256" key="13">
    <source>
        <dbReference type="ARBA" id="ARBA00023136"/>
    </source>
</evidence>
<dbReference type="SUPFAM" id="SSF81665">
    <property type="entry name" value="Calcium ATPase, transmembrane domain M"/>
    <property type="match status" value="1"/>
</dbReference>
<dbReference type="Gene3D" id="2.70.150.10">
    <property type="entry name" value="Calcium-transporting ATPase, cytoplasmic transduction domain A"/>
    <property type="match status" value="1"/>
</dbReference>
<evidence type="ECO:0000313" key="17">
    <source>
        <dbReference type="EMBL" id="KRK38836.1"/>
    </source>
</evidence>
<dbReference type="InterPro" id="IPR018303">
    <property type="entry name" value="ATPase_P-typ_P_site"/>
</dbReference>
<dbReference type="GO" id="GO:0005524">
    <property type="term" value="F:ATP binding"/>
    <property type="evidence" value="ECO:0007669"/>
    <property type="project" value="UniProtKB-UniRule"/>
</dbReference>
<dbReference type="SFLD" id="SFLDF00027">
    <property type="entry name" value="p-type_atpase"/>
    <property type="match status" value="1"/>
</dbReference>
<evidence type="ECO:0000256" key="8">
    <source>
        <dbReference type="ARBA" id="ARBA00022840"/>
    </source>
</evidence>
<dbReference type="GO" id="GO:0055070">
    <property type="term" value="P:copper ion homeostasis"/>
    <property type="evidence" value="ECO:0007669"/>
    <property type="project" value="TreeGrafter"/>
</dbReference>
<reference evidence="17 18" key="1">
    <citation type="journal article" date="2015" name="Genome Announc.">
        <title>Expanding the biotechnology potential of lactobacilli through comparative genomics of 213 strains and associated genera.</title>
        <authorList>
            <person name="Sun Z."/>
            <person name="Harris H.M."/>
            <person name="McCann A."/>
            <person name="Guo C."/>
            <person name="Argimon S."/>
            <person name="Zhang W."/>
            <person name="Yang X."/>
            <person name="Jeffery I.B."/>
            <person name="Cooney J.C."/>
            <person name="Kagawa T.F."/>
            <person name="Liu W."/>
            <person name="Song Y."/>
            <person name="Salvetti E."/>
            <person name="Wrobel A."/>
            <person name="Rasinkangas P."/>
            <person name="Parkhill J."/>
            <person name="Rea M.C."/>
            <person name="O'Sullivan O."/>
            <person name="Ritari J."/>
            <person name="Douillard F.P."/>
            <person name="Paul Ross R."/>
            <person name="Yang R."/>
            <person name="Briner A.E."/>
            <person name="Felis G.E."/>
            <person name="de Vos W.M."/>
            <person name="Barrangou R."/>
            <person name="Klaenhammer T.R."/>
            <person name="Caufield P.W."/>
            <person name="Cui Y."/>
            <person name="Zhang H."/>
            <person name="O'Toole P.W."/>
        </authorList>
    </citation>
    <scope>NUCLEOTIDE SEQUENCE [LARGE SCALE GENOMIC DNA]</scope>
    <source>
        <strain evidence="17 18">DSM 20534</strain>
    </source>
</reference>
<dbReference type="PRINTS" id="PR00119">
    <property type="entry name" value="CATATPASE"/>
</dbReference>
<dbReference type="InterPro" id="IPR023214">
    <property type="entry name" value="HAD_sf"/>
</dbReference>
<evidence type="ECO:0000256" key="9">
    <source>
        <dbReference type="ARBA" id="ARBA00022967"/>
    </source>
</evidence>